<organism evidence="3 4">
    <name type="scientific">Acrobeloides nanus</name>
    <dbReference type="NCBI Taxonomy" id="290746"/>
    <lineage>
        <taxon>Eukaryota</taxon>
        <taxon>Metazoa</taxon>
        <taxon>Ecdysozoa</taxon>
        <taxon>Nematoda</taxon>
        <taxon>Chromadorea</taxon>
        <taxon>Rhabditida</taxon>
        <taxon>Tylenchina</taxon>
        <taxon>Cephalobomorpha</taxon>
        <taxon>Cephaloboidea</taxon>
        <taxon>Cephalobidae</taxon>
        <taxon>Acrobeloides</taxon>
    </lineage>
</organism>
<keyword evidence="1" id="KW-0472">Membrane</keyword>
<feature type="signal peptide" evidence="2">
    <location>
        <begin position="1"/>
        <end position="17"/>
    </location>
</feature>
<keyword evidence="3" id="KW-1185">Reference proteome</keyword>
<evidence type="ECO:0000256" key="2">
    <source>
        <dbReference type="SAM" id="SignalP"/>
    </source>
</evidence>
<proteinExistence type="predicted"/>
<feature type="transmembrane region" description="Helical" evidence="1">
    <location>
        <begin position="91"/>
        <end position="116"/>
    </location>
</feature>
<dbReference type="PANTHER" id="PTHR34149:SF9">
    <property type="entry name" value="PROTEIN CBG09996"/>
    <property type="match status" value="1"/>
</dbReference>
<keyword evidence="1" id="KW-1133">Transmembrane helix</keyword>
<evidence type="ECO:0000256" key="1">
    <source>
        <dbReference type="SAM" id="Phobius"/>
    </source>
</evidence>
<dbReference type="InterPro" id="IPR022559">
    <property type="entry name" value="SUP-1-like"/>
</dbReference>
<sequence>MKVVLFLLALVVIYVKAHETYCYDPALIVNNVRTMPAALAGTNQTGRPGFVQEATGTPAIALQRCPASGWFHYYDCCDDEDKRQCCFNFRWFFLLVFIIPWVLLLLFLFSAMAYFCGRSGNNRGQRHDNVQRSGGVHAFSNPNRENIHSEYKAHAKTIPIGGEHVETHHERHIVNEHHERDIPINRVGADKTTFERTVY</sequence>
<evidence type="ECO:0000313" key="3">
    <source>
        <dbReference type="Proteomes" id="UP000887540"/>
    </source>
</evidence>
<dbReference type="PANTHER" id="PTHR34149">
    <property type="entry name" value="PROTEIN CBG11905-RELATED"/>
    <property type="match status" value="1"/>
</dbReference>
<feature type="chain" id="PRO_5037985638" evidence="2">
    <location>
        <begin position="18"/>
        <end position="199"/>
    </location>
</feature>
<dbReference type="Proteomes" id="UP000887540">
    <property type="component" value="Unplaced"/>
</dbReference>
<reference evidence="4" key="1">
    <citation type="submission" date="2022-11" db="UniProtKB">
        <authorList>
            <consortium name="WormBaseParasite"/>
        </authorList>
    </citation>
    <scope>IDENTIFICATION</scope>
</reference>
<keyword evidence="2" id="KW-0732">Signal</keyword>
<protein>
    <submittedName>
        <fullName evidence="4">Uncharacterized protein</fullName>
    </submittedName>
</protein>
<dbReference type="AlphaFoldDB" id="A0A914C7P4"/>
<dbReference type="Pfam" id="PF10853">
    <property type="entry name" value="DUF2650"/>
    <property type="match status" value="1"/>
</dbReference>
<accession>A0A914C7P4</accession>
<dbReference type="WBParaSite" id="ACRNAN_Path_514.g1948.t1">
    <property type="protein sequence ID" value="ACRNAN_Path_514.g1948.t1"/>
    <property type="gene ID" value="ACRNAN_Path_514.g1948"/>
</dbReference>
<name>A0A914C7P4_9BILA</name>
<evidence type="ECO:0000313" key="4">
    <source>
        <dbReference type="WBParaSite" id="ACRNAN_Path_514.g1948.t1"/>
    </source>
</evidence>
<keyword evidence="1" id="KW-0812">Transmembrane</keyword>